<proteinExistence type="predicted"/>
<dbReference type="InterPro" id="IPR016181">
    <property type="entry name" value="Acyl_CoA_acyltransferase"/>
</dbReference>
<accession>A0A9D1JBI3</accession>
<gene>
    <name evidence="2" type="ORF">IAA55_09775</name>
</gene>
<feature type="non-terminal residue" evidence="2">
    <location>
        <position position="1"/>
    </location>
</feature>
<sequence>WAVHPQYRGLGIEEIFLNKLAEELLCGKEISLTTYREGDKADTGYRKKYLSLGFTERELLTEYGYPTQRFVLTPRDWENASPKREGENILCGKRK</sequence>
<protein>
    <submittedName>
        <fullName evidence="2">AraC family transcriptional regulator</fullName>
    </submittedName>
</protein>
<name>A0A9D1JBI3_9FIRM</name>
<dbReference type="GO" id="GO:0016747">
    <property type="term" value="F:acyltransferase activity, transferring groups other than amino-acyl groups"/>
    <property type="evidence" value="ECO:0007669"/>
    <property type="project" value="InterPro"/>
</dbReference>
<comment type="caution">
    <text evidence="2">The sequence shown here is derived from an EMBL/GenBank/DDBJ whole genome shotgun (WGS) entry which is preliminary data.</text>
</comment>
<evidence type="ECO:0000313" key="3">
    <source>
        <dbReference type="Proteomes" id="UP000823912"/>
    </source>
</evidence>
<evidence type="ECO:0000313" key="2">
    <source>
        <dbReference type="EMBL" id="HIR71555.1"/>
    </source>
</evidence>
<feature type="domain" description="N-acetyltransferase" evidence="1">
    <location>
        <begin position="1"/>
        <end position="75"/>
    </location>
</feature>
<reference evidence="2" key="2">
    <citation type="journal article" date="2021" name="PeerJ">
        <title>Extensive microbial diversity within the chicken gut microbiome revealed by metagenomics and culture.</title>
        <authorList>
            <person name="Gilroy R."/>
            <person name="Ravi A."/>
            <person name="Getino M."/>
            <person name="Pursley I."/>
            <person name="Horton D.L."/>
            <person name="Alikhan N.F."/>
            <person name="Baker D."/>
            <person name="Gharbi K."/>
            <person name="Hall N."/>
            <person name="Watson M."/>
            <person name="Adriaenssens E.M."/>
            <person name="Foster-Nyarko E."/>
            <person name="Jarju S."/>
            <person name="Secka A."/>
            <person name="Antonio M."/>
            <person name="Oren A."/>
            <person name="Chaudhuri R.R."/>
            <person name="La Ragione R."/>
            <person name="Hildebrand F."/>
            <person name="Pallen M.J."/>
        </authorList>
    </citation>
    <scope>NUCLEOTIDE SEQUENCE</scope>
    <source>
        <strain evidence="2">ChiSjej5B23-6657</strain>
    </source>
</reference>
<dbReference type="InterPro" id="IPR000182">
    <property type="entry name" value="GNAT_dom"/>
</dbReference>
<dbReference type="EMBL" id="DVHM01000168">
    <property type="protein sequence ID" value="HIR71555.1"/>
    <property type="molecule type" value="Genomic_DNA"/>
</dbReference>
<organism evidence="2 3">
    <name type="scientific">Candidatus Pullilachnospira gallistercoris</name>
    <dbReference type="NCBI Taxonomy" id="2840911"/>
    <lineage>
        <taxon>Bacteria</taxon>
        <taxon>Bacillati</taxon>
        <taxon>Bacillota</taxon>
        <taxon>Clostridia</taxon>
        <taxon>Lachnospirales</taxon>
        <taxon>Lachnospiraceae</taxon>
        <taxon>Lachnospiraceae incertae sedis</taxon>
        <taxon>Candidatus Pullilachnospira</taxon>
    </lineage>
</organism>
<dbReference type="Proteomes" id="UP000823912">
    <property type="component" value="Unassembled WGS sequence"/>
</dbReference>
<evidence type="ECO:0000259" key="1">
    <source>
        <dbReference type="PROSITE" id="PS51186"/>
    </source>
</evidence>
<dbReference type="AlphaFoldDB" id="A0A9D1JBI3"/>
<reference evidence="2" key="1">
    <citation type="submission" date="2020-10" db="EMBL/GenBank/DDBJ databases">
        <authorList>
            <person name="Gilroy R."/>
        </authorList>
    </citation>
    <scope>NUCLEOTIDE SEQUENCE</scope>
    <source>
        <strain evidence="2">ChiSjej5B23-6657</strain>
    </source>
</reference>
<dbReference type="PROSITE" id="PS51186">
    <property type="entry name" value="GNAT"/>
    <property type="match status" value="1"/>
</dbReference>
<dbReference type="SUPFAM" id="SSF55729">
    <property type="entry name" value="Acyl-CoA N-acyltransferases (Nat)"/>
    <property type="match status" value="1"/>
</dbReference>